<reference evidence="2 3" key="1">
    <citation type="submission" date="2019-02" db="EMBL/GenBank/DDBJ databases">
        <title>Deep-cultivation of Planctomycetes and their phenomic and genomic characterization uncovers novel biology.</title>
        <authorList>
            <person name="Wiegand S."/>
            <person name="Jogler M."/>
            <person name="Boedeker C."/>
            <person name="Pinto D."/>
            <person name="Vollmers J."/>
            <person name="Rivas-Marin E."/>
            <person name="Kohn T."/>
            <person name="Peeters S.H."/>
            <person name="Heuer A."/>
            <person name="Rast P."/>
            <person name="Oberbeckmann S."/>
            <person name="Bunk B."/>
            <person name="Jeske O."/>
            <person name="Meyerdierks A."/>
            <person name="Storesund J.E."/>
            <person name="Kallscheuer N."/>
            <person name="Luecker S."/>
            <person name="Lage O.M."/>
            <person name="Pohl T."/>
            <person name="Merkel B.J."/>
            <person name="Hornburger P."/>
            <person name="Mueller R.-W."/>
            <person name="Bruemmer F."/>
            <person name="Labrenz M."/>
            <person name="Spormann A.M."/>
            <person name="Op den Camp H."/>
            <person name="Overmann J."/>
            <person name="Amann R."/>
            <person name="Jetten M.S.M."/>
            <person name="Mascher T."/>
            <person name="Medema M.H."/>
            <person name="Devos D.P."/>
            <person name="Kaster A.-K."/>
            <person name="Ovreas L."/>
            <person name="Rohde M."/>
            <person name="Galperin M.Y."/>
            <person name="Jogler C."/>
        </authorList>
    </citation>
    <scope>NUCLEOTIDE SEQUENCE [LARGE SCALE GENOMIC DNA]</scope>
    <source>
        <strain evidence="2 3">Spa11</strain>
    </source>
</reference>
<dbReference type="Proteomes" id="UP000316426">
    <property type="component" value="Chromosome"/>
</dbReference>
<evidence type="ECO:0000313" key="3">
    <source>
        <dbReference type="Proteomes" id="UP000316426"/>
    </source>
</evidence>
<accession>A0A518KAG8</accession>
<feature type="chain" id="PRO_5021733050" description="PEP-CTERM protein-sorting domain-containing protein" evidence="1">
    <location>
        <begin position="23"/>
        <end position="419"/>
    </location>
</feature>
<evidence type="ECO:0000313" key="2">
    <source>
        <dbReference type="EMBL" id="QDV74782.1"/>
    </source>
</evidence>
<gene>
    <name evidence="2" type="ORF">Spa11_29900</name>
</gene>
<proteinExistence type="predicted"/>
<dbReference type="RefSeq" id="WP_145113491.1">
    <property type="nucleotide sequence ID" value="NZ_CP036349.1"/>
</dbReference>
<dbReference type="EMBL" id="CP036349">
    <property type="protein sequence ID" value="QDV74782.1"/>
    <property type="molecule type" value="Genomic_DNA"/>
</dbReference>
<sequence length="419" mass="42989" precursor="true">MYRNSVRLVAILLAAIGSLATAAPYVPVVLPPGAIPALGPGVIPAPGVFGKEYSHNIDHDFMGGVDPEQVVAWDGLGGTLDGIDYSGSRGPNFPREEEVDALANHGDALYTSLYNPSSGAMPDTAHLVFTIDDAVAGYGGPIGPGTLIPAVPGAFVPPSGPVALSNGNTIGGSADISVEEAGVYAGFAVQHLWTPAPLVNGMAAMRDVDGLELWGPEPGTAADSNKYSLDVDVTTGGASVWNYDLGLGTSSPYISHALIVDAVESLLGTVPTTAFSSSGDFPGREAVNLDAMMVRDIIGDDMIFETDPAGVGSDSIIFSIRQIVDPADPDGFYATGSELFVLNAPVAGGPVTAGYLFHGGHFWDHAYAISDLRIAGANALAYIDVNGIEAIGELVVPEPSTLGVALIGFAMAAARRRVG</sequence>
<dbReference type="KEGG" id="bmei:Spa11_29900"/>
<dbReference type="AlphaFoldDB" id="A0A518KAG8"/>
<evidence type="ECO:0000256" key="1">
    <source>
        <dbReference type="SAM" id="SignalP"/>
    </source>
</evidence>
<keyword evidence="1" id="KW-0732">Signal</keyword>
<feature type="signal peptide" evidence="1">
    <location>
        <begin position="1"/>
        <end position="22"/>
    </location>
</feature>
<protein>
    <recommendedName>
        <fullName evidence="4">PEP-CTERM protein-sorting domain-containing protein</fullName>
    </recommendedName>
</protein>
<keyword evidence="3" id="KW-1185">Reference proteome</keyword>
<evidence type="ECO:0008006" key="4">
    <source>
        <dbReference type="Google" id="ProtNLM"/>
    </source>
</evidence>
<organism evidence="2 3">
    <name type="scientific">Botrimarina mediterranea</name>
    <dbReference type="NCBI Taxonomy" id="2528022"/>
    <lineage>
        <taxon>Bacteria</taxon>
        <taxon>Pseudomonadati</taxon>
        <taxon>Planctomycetota</taxon>
        <taxon>Planctomycetia</taxon>
        <taxon>Pirellulales</taxon>
        <taxon>Lacipirellulaceae</taxon>
        <taxon>Botrimarina</taxon>
    </lineage>
</organism>
<name>A0A518KAG8_9BACT</name>